<sequence>MFGTIVAIFFTLAIFSFLYKDNPVYKFAEHFFVGIASGYFIVIQYHNVFIPNLISPLYSEGIKPLWSPEAVKLWSLFLVFPFGMGLLMFAKFSRDITWLARWPMAVVVGSFSGLQIIGYAQGDLVPQIHANMLPIVKAGAVTTFLENPGLFTLLDVLWNPILIVGVTCTLIYFFFSVPHKNVIGGAATLGIWFLMISFGASYGNTVMTRISLLIERFDFLVAHWELTLAILPCVVAGIILLSFRKQTAA</sequence>
<proteinExistence type="predicted"/>
<keyword evidence="3" id="KW-1185">Reference proteome</keyword>
<protein>
    <recommendedName>
        <fullName evidence="4">Prolipoprotein diacylglyceryl transferase</fullName>
    </recommendedName>
</protein>
<organism evidence="2 3">
    <name type="scientific">candidate division CSSED10-310 bacterium</name>
    <dbReference type="NCBI Taxonomy" id="2855610"/>
    <lineage>
        <taxon>Bacteria</taxon>
        <taxon>Bacteria division CSSED10-310</taxon>
    </lineage>
</organism>
<feature type="transmembrane region" description="Helical" evidence="1">
    <location>
        <begin position="73"/>
        <end position="90"/>
    </location>
</feature>
<dbReference type="Proteomes" id="UP001594351">
    <property type="component" value="Unassembled WGS sequence"/>
</dbReference>
<feature type="transmembrane region" description="Helical" evidence="1">
    <location>
        <begin position="182"/>
        <end position="202"/>
    </location>
</feature>
<name>A0ABV6YTG6_UNCC1</name>
<evidence type="ECO:0000256" key="1">
    <source>
        <dbReference type="SAM" id="Phobius"/>
    </source>
</evidence>
<keyword evidence="1" id="KW-0812">Transmembrane</keyword>
<keyword evidence="1" id="KW-0472">Membrane</keyword>
<gene>
    <name evidence="2" type="ORF">ACFL27_04765</name>
</gene>
<feature type="transmembrane region" description="Helical" evidence="1">
    <location>
        <begin position="222"/>
        <end position="243"/>
    </location>
</feature>
<evidence type="ECO:0000313" key="2">
    <source>
        <dbReference type="EMBL" id="MFC1849504.1"/>
    </source>
</evidence>
<evidence type="ECO:0008006" key="4">
    <source>
        <dbReference type="Google" id="ProtNLM"/>
    </source>
</evidence>
<comment type="caution">
    <text evidence="2">The sequence shown here is derived from an EMBL/GenBank/DDBJ whole genome shotgun (WGS) entry which is preliminary data.</text>
</comment>
<feature type="transmembrane region" description="Helical" evidence="1">
    <location>
        <begin position="156"/>
        <end position="175"/>
    </location>
</feature>
<dbReference type="EMBL" id="JBHPBY010000042">
    <property type="protein sequence ID" value="MFC1849504.1"/>
    <property type="molecule type" value="Genomic_DNA"/>
</dbReference>
<keyword evidence="1" id="KW-1133">Transmembrane helix</keyword>
<evidence type="ECO:0000313" key="3">
    <source>
        <dbReference type="Proteomes" id="UP001594351"/>
    </source>
</evidence>
<reference evidence="2 3" key="1">
    <citation type="submission" date="2024-09" db="EMBL/GenBank/DDBJ databases">
        <title>Laminarin stimulates single cell rates of sulfate reduction while oxygen inhibits transcriptomic activity in coastal marine sediment.</title>
        <authorList>
            <person name="Lindsay M."/>
            <person name="Orcutt B."/>
            <person name="Emerson D."/>
            <person name="Stepanauskas R."/>
            <person name="D'Angelo T."/>
        </authorList>
    </citation>
    <scope>NUCLEOTIDE SEQUENCE [LARGE SCALE GENOMIC DNA]</scope>
    <source>
        <strain evidence="2">SAG AM-311-K15</strain>
    </source>
</reference>
<accession>A0ABV6YTG6</accession>
<feature type="transmembrane region" description="Helical" evidence="1">
    <location>
        <begin position="102"/>
        <end position="122"/>
    </location>
</feature>